<proteinExistence type="predicted"/>
<evidence type="ECO:0000313" key="2">
    <source>
        <dbReference type="Proteomes" id="UP000254677"/>
    </source>
</evidence>
<evidence type="ECO:0000313" key="1">
    <source>
        <dbReference type="EMBL" id="STX41957.1"/>
    </source>
</evidence>
<protein>
    <submittedName>
        <fullName evidence="1">Uncharacterized protein</fullName>
    </submittedName>
</protein>
<organism evidence="1 2">
    <name type="scientific">Legionella donaldsonii</name>
    <dbReference type="NCBI Taxonomy" id="45060"/>
    <lineage>
        <taxon>Bacteria</taxon>
        <taxon>Pseudomonadati</taxon>
        <taxon>Pseudomonadota</taxon>
        <taxon>Gammaproteobacteria</taxon>
        <taxon>Legionellales</taxon>
        <taxon>Legionellaceae</taxon>
        <taxon>Legionella</taxon>
    </lineage>
</organism>
<reference evidence="1 2" key="1">
    <citation type="submission" date="2018-06" db="EMBL/GenBank/DDBJ databases">
        <authorList>
            <consortium name="Pathogen Informatics"/>
            <person name="Doyle S."/>
        </authorList>
    </citation>
    <scope>NUCLEOTIDE SEQUENCE [LARGE SCALE GENOMIC DNA]</scope>
    <source>
        <strain evidence="1 2">NCTC13292</strain>
    </source>
</reference>
<gene>
    <name evidence="1" type="ORF">NCTC13292_01283</name>
</gene>
<dbReference type="EMBL" id="UGOA01000001">
    <property type="protein sequence ID" value="STX41957.1"/>
    <property type="molecule type" value="Genomic_DNA"/>
</dbReference>
<sequence length="51" mass="5905">MILVLDLVLSIHQLWNFNANKKEIRDWRGLIILTLARDNPSLRITAYEGGL</sequence>
<keyword evidence="2" id="KW-1185">Reference proteome</keyword>
<dbReference type="Proteomes" id="UP000254677">
    <property type="component" value="Unassembled WGS sequence"/>
</dbReference>
<dbReference type="AlphaFoldDB" id="A0A378J4X6"/>
<accession>A0A378J4X6</accession>
<name>A0A378J4X6_9GAMM</name>